<dbReference type="AlphaFoldDB" id="A0A5A9W415"/>
<evidence type="ECO:0000256" key="1">
    <source>
        <dbReference type="ARBA" id="ARBA00004162"/>
    </source>
</evidence>
<dbReference type="Pfam" id="PF02472">
    <property type="entry name" value="ExbD"/>
    <property type="match status" value="1"/>
</dbReference>
<keyword evidence="7" id="KW-0813">Transport</keyword>
<keyword evidence="10" id="KW-1185">Reference proteome</keyword>
<keyword evidence="4 7" id="KW-0812">Transmembrane</keyword>
<dbReference type="EMBL" id="SMRS01000003">
    <property type="protein sequence ID" value="KAA0875362.1"/>
    <property type="molecule type" value="Genomic_DNA"/>
</dbReference>
<protein>
    <submittedName>
        <fullName evidence="9">Biopolymer transporter ExbD</fullName>
    </submittedName>
</protein>
<evidence type="ECO:0000313" key="9">
    <source>
        <dbReference type="EMBL" id="KAA0875362.1"/>
    </source>
</evidence>
<sequence length="142" mass="15706">MAFMSPKPSRSNSEDNLIPLINVVFLMLIFFMLAGQIMASDLFKVTPPEAMSPRPMETTDLELLMNSEGELAFQGQLIQLEALAEMVTHALDPLPYEANAPSITFSLKIDEQVTTAQLRPVLQALRSTPLSDIQLMTRQGAL</sequence>
<evidence type="ECO:0000256" key="2">
    <source>
        <dbReference type="ARBA" id="ARBA00005811"/>
    </source>
</evidence>
<keyword evidence="7" id="KW-0653">Protein transport</keyword>
<comment type="caution">
    <text evidence="9">The sequence shown here is derived from an EMBL/GenBank/DDBJ whole genome shotgun (WGS) entry which is preliminary data.</text>
</comment>
<keyword evidence="3" id="KW-1003">Cell membrane</keyword>
<gene>
    <name evidence="9" type="ORF">E1H14_05065</name>
</gene>
<dbReference type="Proteomes" id="UP000325302">
    <property type="component" value="Unassembled WGS sequence"/>
</dbReference>
<comment type="subcellular location">
    <subcellularLocation>
        <location evidence="1">Cell membrane</location>
        <topology evidence="1">Single-pass membrane protein</topology>
    </subcellularLocation>
    <subcellularLocation>
        <location evidence="7">Cell membrane</location>
        <topology evidence="7">Single-pass type II membrane protein</topology>
    </subcellularLocation>
</comment>
<evidence type="ECO:0000256" key="5">
    <source>
        <dbReference type="ARBA" id="ARBA00022989"/>
    </source>
</evidence>
<comment type="similarity">
    <text evidence="2 7">Belongs to the ExbD/TolR family.</text>
</comment>
<dbReference type="GO" id="GO:0022857">
    <property type="term" value="F:transmembrane transporter activity"/>
    <property type="evidence" value="ECO:0007669"/>
    <property type="project" value="InterPro"/>
</dbReference>
<evidence type="ECO:0000313" key="10">
    <source>
        <dbReference type="Proteomes" id="UP000325302"/>
    </source>
</evidence>
<evidence type="ECO:0000256" key="7">
    <source>
        <dbReference type="RuleBase" id="RU003879"/>
    </source>
</evidence>
<organism evidence="9 10">
    <name type="scientific">Nitrincola tapanii</name>
    <dbReference type="NCBI Taxonomy" id="1708751"/>
    <lineage>
        <taxon>Bacteria</taxon>
        <taxon>Pseudomonadati</taxon>
        <taxon>Pseudomonadota</taxon>
        <taxon>Gammaproteobacteria</taxon>
        <taxon>Oceanospirillales</taxon>
        <taxon>Oceanospirillaceae</taxon>
        <taxon>Nitrincola</taxon>
    </lineage>
</organism>
<dbReference type="RefSeq" id="WP_149390370.1">
    <property type="nucleotide sequence ID" value="NZ_SMRS01000003.1"/>
</dbReference>
<proteinExistence type="inferred from homology"/>
<keyword evidence="6 8" id="KW-0472">Membrane</keyword>
<reference evidence="9 10" key="1">
    <citation type="submission" date="2019-03" db="EMBL/GenBank/DDBJ databases">
        <title>Nitrincola sp. nov. isolated from an Indian soda lake.</title>
        <authorList>
            <person name="Joshi A."/>
            <person name="Thite S.V."/>
            <person name="Joseph N."/>
            <person name="Dhotre D."/>
            <person name="Moorthy M."/>
            <person name="Shouche Y.S."/>
        </authorList>
    </citation>
    <scope>NUCLEOTIDE SEQUENCE [LARGE SCALE GENOMIC DNA]</scope>
    <source>
        <strain evidence="9 10">MEB193</strain>
    </source>
</reference>
<feature type="transmembrane region" description="Helical" evidence="8">
    <location>
        <begin position="20"/>
        <end position="39"/>
    </location>
</feature>
<dbReference type="GO" id="GO:0005886">
    <property type="term" value="C:plasma membrane"/>
    <property type="evidence" value="ECO:0007669"/>
    <property type="project" value="UniProtKB-SubCell"/>
</dbReference>
<evidence type="ECO:0000256" key="6">
    <source>
        <dbReference type="ARBA" id="ARBA00023136"/>
    </source>
</evidence>
<dbReference type="PANTHER" id="PTHR30558">
    <property type="entry name" value="EXBD MEMBRANE COMPONENT OF PMF-DRIVEN MACROMOLECULE IMPORT SYSTEM"/>
    <property type="match status" value="1"/>
</dbReference>
<dbReference type="InterPro" id="IPR003400">
    <property type="entry name" value="ExbD"/>
</dbReference>
<keyword evidence="5 8" id="KW-1133">Transmembrane helix</keyword>
<evidence type="ECO:0000256" key="3">
    <source>
        <dbReference type="ARBA" id="ARBA00022475"/>
    </source>
</evidence>
<evidence type="ECO:0000256" key="8">
    <source>
        <dbReference type="SAM" id="Phobius"/>
    </source>
</evidence>
<evidence type="ECO:0000256" key="4">
    <source>
        <dbReference type="ARBA" id="ARBA00022692"/>
    </source>
</evidence>
<accession>A0A5A9W415</accession>
<name>A0A5A9W415_9GAMM</name>
<dbReference type="GO" id="GO:0015031">
    <property type="term" value="P:protein transport"/>
    <property type="evidence" value="ECO:0007669"/>
    <property type="project" value="UniProtKB-KW"/>
</dbReference>
<dbReference type="OrthoDB" id="9793581at2"/>